<protein>
    <submittedName>
        <fullName evidence="1">DUF3027 domain-containing protein</fullName>
    </submittedName>
</protein>
<name>A0A4P7IGB1_9ACTN</name>
<accession>A0A4P7IGB1</accession>
<sequence>MDAGRSARGRGAPGGAAGCSSVTGTILADAPDETDVAHVCHAVRVFALPSRTDRADAKPDSTLAKAVEVARTALVEATGDDGIGEHRGAVAEGERVVTHRFACSRPGYVGWVWSVTLTRAKRSKEPTVNELVLLPGDDAIVAPAWVPYKERLQPGDLSPGDLLPVEDEDARLVPTYLVGDDPLDPEGTAQVRRVATELGLGRVRTLSIEGIDMAAERWYAGPGGPEAPIAKSAPDECTSCAFLVRLAGPLSELFGVCANGNANDDGRVVSFDHGCGAHSEVKLARRQQPIPVPDHVHDTLSDEFEPF</sequence>
<evidence type="ECO:0000313" key="1">
    <source>
        <dbReference type="EMBL" id="QBX54761.1"/>
    </source>
</evidence>
<evidence type="ECO:0000313" key="2">
    <source>
        <dbReference type="Proteomes" id="UP000294853"/>
    </source>
</evidence>
<dbReference type="KEGG" id="nsn:EXE58_04280"/>
<dbReference type="Proteomes" id="UP000294853">
    <property type="component" value="Chromosome"/>
</dbReference>
<dbReference type="InterPro" id="IPR021391">
    <property type="entry name" value="DUF3027"/>
</dbReference>
<dbReference type="EMBL" id="CP038436">
    <property type="protein sequence ID" value="QBX54761.1"/>
    <property type="molecule type" value="Genomic_DNA"/>
</dbReference>
<keyword evidence="2" id="KW-1185">Reference proteome</keyword>
<dbReference type="AlphaFoldDB" id="A0A4P7IGB1"/>
<reference evidence="1 2" key="1">
    <citation type="submission" date="2019-03" db="EMBL/GenBank/DDBJ databases">
        <title>Three New Species of Nocardioides, Nocardioides euryhalodurans sp. nov., Nocardioides seonyuensis sp. nov. and Nocardioides eburneoflavus sp. nov. Iolated from Soil.</title>
        <authorList>
            <person name="Roh S.G."/>
            <person name="Lee C."/>
            <person name="Kim M.-K."/>
            <person name="Kim S.B."/>
        </authorList>
    </citation>
    <scope>NUCLEOTIDE SEQUENCE [LARGE SCALE GENOMIC DNA]</scope>
    <source>
        <strain evidence="1 2">MMS17-SY207-3</strain>
    </source>
</reference>
<organism evidence="1 2">
    <name type="scientific">Nocardioides seonyuensis</name>
    <dbReference type="NCBI Taxonomy" id="2518371"/>
    <lineage>
        <taxon>Bacteria</taxon>
        <taxon>Bacillati</taxon>
        <taxon>Actinomycetota</taxon>
        <taxon>Actinomycetes</taxon>
        <taxon>Propionibacteriales</taxon>
        <taxon>Nocardioidaceae</taxon>
        <taxon>Nocardioides</taxon>
    </lineage>
</organism>
<gene>
    <name evidence="1" type="ORF">EXE58_04280</name>
</gene>
<dbReference type="OrthoDB" id="3210158at2"/>
<proteinExistence type="predicted"/>
<dbReference type="Pfam" id="PF11228">
    <property type="entry name" value="DUF3027"/>
    <property type="match status" value="1"/>
</dbReference>